<organism evidence="1">
    <name type="scientific">Bacillus subtilis</name>
    <dbReference type="NCBI Taxonomy" id="1423"/>
    <lineage>
        <taxon>Bacteria</taxon>
        <taxon>Bacillati</taxon>
        <taxon>Bacillota</taxon>
        <taxon>Bacilli</taxon>
        <taxon>Bacillales</taxon>
        <taxon>Bacillaceae</taxon>
        <taxon>Bacillus</taxon>
    </lineage>
</organism>
<reference evidence="1" key="4">
    <citation type="journal article" date="2006" name="Microbiology">
        <title>The replicative polymerases PolC and DnaE are required for theta replication of the Bacillus subtilis plasmid pBS72.</title>
        <authorList>
            <person name="Titok M."/>
            <person name="Suski C."/>
            <person name="Dalmais B."/>
            <person name="Ehrlich S.D."/>
            <person name="Janniere L."/>
        </authorList>
    </citation>
    <scope>NUCLEOTIDE SEQUENCE</scope>
    <source>
        <strain evidence="1">72</strain>
        <plasmid evidence="1">pBS72</plasmid>
    </source>
</reference>
<protein>
    <submittedName>
        <fullName evidence="1">Uncharacterized protein</fullName>
    </submittedName>
</protein>
<geneLocation type="plasmid" evidence="1">
    <name>pBS72</name>
</geneLocation>
<proteinExistence type="predicted"/>
<dbReference type="EMBL" id="KX711616">
    <property type="protein sequence ID" value="APB62383.1"/>
    <property type="molecule type" value="Genomic_DNA"/>
</dbReference>
<accession>A0A1J0AKW7</accession>
<reference evidence="1" key="5">
    <citation type="submission" date="2016-08" db="EMBL/GenBank/DDBJ databases">
        <authorList>
            <person name="Satsunkevich N.E."/>
            <person name="Valentovich L.N."/>
            <person name="Kolomiets E.I."/>
            <person name="Titok M.A."/>
        </authorList>
    </citation>
    <scope>NUCLEOTIDE SEQUENCE</scope>
    <source>
        <strain evidence="1">72</strain>
        <plasmid evidence="1">pBS72</plasmid>
    </source>
</reference>
<gene>
    <name evidence="1" type="ORF">pBS72_1140</name>
</gene>
<reference evidence="1" key="2">
    <citation type="journal article" date="2003" name="Plasmid">
        <title>Bacillus subtilis soil isolates: plasmid replicon analysis and construction of a new theta-replicating vector.</title>
        <authorList>
            <person name="Titok M.A."/>
            <person name="Chapuis J."/>
            <person name="Selezneva Y.V."/>
            <person name="Lagodich A.V."/>
            <person name="Prokulevich V.A."/>
            <person name="Ehrlich S.D."/>
            <person name="Janniere L."/>
        </authorList>
    </citation>
    <scope>NUCLEOTIDE SEQUENCE</scope>
    <source>
        <strain evidence="1">72</strain>
        <plasmid evidence="1">pBS72</plasmid>
    </source>
</reference>
<reference evidence="1" key="3">
    <citation type="journal article" date="2004" name="Mol. Biol. (Mosk.)">
        <title>The replication system of plasmids from Bacillus subtilis environmental isolates.</title>
        <authorList>
            <person name="Lagodich A.V."/>
            <person name="Shtaniuk Iu.V."/>
            <person name="Prozorov A.A."/>
            <person name="Titok M.A."/>
        </authorList>
    </citation>
    <scope>NUCLEOTIDE SEQUENCE</scope>
    <source>
        <strain evidence="1">72</strain>
        <plasmid evidence="1">pBS72</plasmid>
    </source>
</reference>
<evidence type="ECO:0000313" key="1">
    <source>
        <dbReference type="EMBL" id="APB62383.1"/>
    </source>
</evidence>
<reference evidence="1" key="1">
    <citation type="journal article" date="2002" name="Mikrobiologiia">
        <title>Soil strain of Bacillus subtilis harboring a large plasmid that mediates high-frequency conjugal mobilization.</title>
        <authorList>
            <person name="Lotareva O.V."/>
            <person name="Poluektova E.U."/>
            <person name="Titok M.A."/>
            <person name="Prozorov A.A."/>
        </authorList>
    </citation>
    <scope>NUCLEOTIDE SEQUENCE</scope>
    <source>
        <strain evidence="1">72</strain>
        <plasmid evidence="1">pBS72</plasmid>
    </source>
</reference>
<name>A0A1J0AKW7_BACIU</name>
<keyword evidence="1" id="KW-0614">Plasmid</keyword>
<dbReference type="AlphaFoldDB" id="A0A1J0AKW7"/>
<sequence>MVTLNMPIASMKRKIKLIGFSVGLLQQKSQNDLLSLNEKTILTQNEEIDMKEISHNECMDMIKKLNEGQPSVTDLIDQQIESYENEMNSLNKNTWGIGFYELNEKDEFNKLLGLNLGTEQKAREVFDRIQNEFKKNTVNPDAIIDLVDEDYNVIEHYPLTKKQIVTVASLLGHEIKLGVTEMENPRSREGRIKFILKKLGADNAPLKYLATLNDRQLKAYFDMSYPDLKDKEDYIAPRYSPRGHSLENEFVQLMKRLDESDIEEAQNRDFDHMTYALKDFTQTLYDLLGSIDESEGTGLTKKEIRKRKAVLDMAFTYLYASADDIRKYLESEYEEELNTPQFKHLKQL</sequence>